<evidence type="ECO:0000313" key="6">
    <source>
        <dbReference type="Proteomes" id="UP000483004"/>
    </source>
</evidence>
<dbReference type="GO" id="GO:0043565">
    <property type="term" value="F:sequence-specific DNA binding"/>
    <property type="evidence" value="ECO:0007669"/>
    <property type="project" value="InterPro"/>
</dbReference>
<dbReference type="PROSITE" id="PS01124">
    <property type="entry name" value="HTH_ARAC_FAMILY_2"/>
    <property type="match status" value="1"/>
</dbReference>
<comment type="caution">
    <text evidence="5">The sequence shown here is derived from an EMBL/GenBank/DDBJ whole genome shotgun (WGS) entry which is preliminary data.</text>
</comment>
<dbReference type="PANTHER" id="PTHR46796">
    <property type="entry name" value="HTH-TYPE TRANSCRIPTIONAL ACTIVATOR RHAS-RELATED"/>
    <property type="match status" value="1"/>
</dbReference>
<dbReference type="OrthoDB" id="241790at2"/>
<dbReference type="AlphaFoldDB" id="A0A6L3VX51"/>
<keyword evidence="2" id="KW-0238">DNA-binding</keyword>
<evidence type="ECO:0000256" key="2">
    <source>
        <dbReference type="ARBA" id="ARBA00023125"/>
    </source>
</evidence>
<dbReference type="InterPro" id="IPR018060">
    <property type="entry name" value="HTH_AraC"/>
</dbReference>
<evidence type="ECO:0000313" key="5">
    <source>
        <dbReference type="EMBL" id="KAB2381561.1"/>
    </source>
</evidence>
<dbReference type="Gene3D" id="1.10.10.60">
    <property type="entry name" value="Homeodomain-like"/>
    <property type="match status" value="2"/>
</dbReference>
<dbReference type="RefSeq" id="WP_151540808.1">
    <property type="nucleotide sequence ID" value="NZ_WBMR01000037.1"/>
</dbReference>
<name>A0A6L3VX51_9ACTN</name>
<protein>
    <submittedName>
        <fullName evidence="5">AraC family transcriptional regulator</fullName>
    </submittedName>
</protein>
<evidence type="ECO:0000259" key="4">
    <source>
        <dbReference type="PROSITE" id="PS01124"/>
    </source>
</evidence>
<dbReference type="SUPFAM" id="SSF46689">
    <property type="entry name" value="Homeodomain-like"/>
    <property type="match status" value="2"/>
</dbReference>
<dbReference type="InterPro" id="IPR032783">
    <property type="entry name" value="AraC_lig"/>
</dbReference>
<keyword evidence="1" id="KW-0805">Transcription regulation</keyword>
<dbReference type="Pfam" id="PF12852">
    <property type="entry name" value="Cupin_6"/>
    <property type="match status" value="1"/>
</dbReference>
<keyword evidence="6" id="KW-1185">Reference proteome</keyword>
<dbReference type="InterPro" id="IPR009057">
    <property type="entry name" value="Homeodomain-like_sf"/>
</dbReference>
<gene>
    <name evidence="5" type="ORF">F9B16_15700</name>
</gene>
<keyword evidence="3" id="KW-0804">Transcription</keyword>
<dbReference type="SMART" id="SM00342">
    <property type="entry name" value="HTH_ARAC"/>
    <property type="match status" value="1"/>
</dbReference>
<sequence length="300" mass="32113">MDVLSDVIAVMRTGEPRSARVERHAPWGQRFRLPPGTAGFEVVLAGSYWLVPPDADPIALGTGDVLFLPHGGEYGLTDAPTTRFLDLPSHAQEPTDGDASVRPSAVVLCGAYRLDADRGHPLLDELPGVVHIPAGVGRHTRLRAAVDLLGAELQEPRPGTAAVVPSLLDTLLVYVLRTWLDEQPACGGTTGWAAALADPAVSAALDAIHDDPARPWTVAELAARAGLSRAAFARRFASLVGRPPLAYLTWWRLTVAARLLRDSDAPLAAVAERVGYGSEYAFANAFKRAFTIAPGHYRRK</sequence>
<dbReference type="PANTHER" id="PTHR46796:SF13">
    <property type="entry name" value="HTH-TYPE TRANSCRIPTIONAL ACTIVATOR RHAS"/>
    <property type="match status" value="1"/>
</dbReference>
<feature type="domain" description="HTH araC/xylS-type" evidence="4">
    <location>
        <begin position="202"/>
        <end position="300"/>
    </location>
</feature>
<evidence type="ECO:0000256" key="3">
    <source>
        <dbReference type="ARBA" id="ARBA00023163"/>
    </source>
</evidence>
<reference evidence="5 6" key="1">
    <citation type="submission" date="2019-09" db="EMBL/GenBank/DDBJ databases">
        <title>Actinomadura physcomitrii sp. nov., a novel actinomycete isolated from moss [Physcomitrium sphaericum (Ludw) Fuernr].</title>
        <authorList>
            <person name="Liu C."/>
            <person name="Zhuang X."/>
        </authorList>
    </citation>
    <scope>NUCLEOTIDE SEQUENCE [LARGE SCALE GENOMIC DNA]</scope>
    <source>
        <strain evidence="5 6">CYP1-1B</strain>
    </source>
</reference>
<dbReference type="InterPro" id="IPR050204">
    <property type="entry name" value="AraC_XylS_family_regulators"/>
</dbReference>
<accession>A0A6L3VX51</accession>
<dbReference type="GO" id="GO:0003700">
    <property type="term" value="F:DNA-binding transcription factor activity"/>
    <property type="evidence" value="ECO:0007669"/>
    <property type="project" value="InterPro"/>
</dbReference>
<proteinExistence type="predicted"/>
<organism evidence="5 6">
    <name type="scientific">Actinomadura montaniterrae</name>
    <dbReference type="NCBI Taxonomy" id="1803903"/>
    <lineage>
        <taxon>Bacteria</taxon>
        <taxon>Bacillati</taxon>
        <taxon>Actinomycetota</taxon>
        <taxon>Actinomycetes</taxon>
        <taxon>Streptosporangiales</taxon>
        <taxon>Thermomonosporaceae</taxon>
        <taxon>Actinomadura</taxon>
    </lineage>
</organism>
<evidence type="ECO:0000256" key="1">
    <source>
        <dbReference type="ARBA" id="ARBA00023015"/>
    </source>
</evidence>
<dbReference type="Pfam" id="PF12833">
    <property type="entry name" value="HTH_18"/>
    <property type="match status" value="1"/>
</dbReference>
<dbReference type="EMBL" id="WBMR01000037">
    <property type="protein sequence ID" value="KAB2381561.1"/>
    <property type="molecule type" value="Genomic_DNA"/>
</dbReference>
<dbReference type="Proteomes" id="UP000483004">
    <property type="component" value="Unassembled WGS sequence"/>
</dbReference>